<dbReference type="InterPro" id="IPR032466">
    <property type="entry name" value="Metal_Hydrolase"/>
</dbReference>
<name>A0A060C2N5_9LACO</name>
<proteinExistence type="predicted"/>
<sequence>MRLAYKLKGPHKMELVTDSMRAKGMPEGVSELGGQKVMLKTSKPA</sequence>
<dbReference type="AlphaFoldDB" id="A0A060C2N5"/>
<evidence type="ECO:0000313" key="1">
    <source>
        <dbReference type="EMBL" id="AIA87006.1"/>
    </source>
</evidence>
<dbReference type="Gene3D" id="3.20.20.140">
    <property type="entry name" value="Metal-dependent hydrolases"/>
    <property type="match status" value="1"/>
</dbReference>
<protein>
    <submittedName>
        <fullName evidence="1">CAZy families CE9 protein</fullName>
    </submittedName>
</protein>
<dbReference type="EMBL" id="KF119739">
    <property type="protein sequence ID" value="AIA87006.1"/>
    <property type="molecule type" value="Genomic_DNA"/>
</dbReference>
<accession>A0A060C2N5</accession>
<reference evidence="1" key="1">
    <citation type="journal article" date="2013" name="Environ. Microbiol.">
        <title>Seasonally variable intestinal metagenomes of the red palm weevil (Rhynchophorus ferrugineus).</title>
        <authorList>
            <person name="Jia S."/>
            <person name="Zhang X."/>
            <person name="Zhang G."/>
            <person name="Yin A."/>
            <person name="Zhang S."/>
            <person name="Li F."/>
            <person name="Wang L."/>
            <person name="Zhao D."/>
            <person name="Yun Q."/>
            <person name="Tala"/>
            <person name="Wang J."/>
            <person name="Sun G."/>
            <person name="Baabdullah M."/>
            <person name="Yu X."/>
            <person name="Hu S."/>
            <person name="Al-Mssallem I.S."/>
            <person name="Yu J."/>
        </authorList>
    </citation>
    <scope>NUCLEOTIDE SEQUENCE</scope>
</reference>
<dbReference type="SUPFAM" id="SSF51556">
    <property type="entry name" value="Metallo-dependent hydrolases"/>
    <property type="match status" value="1"/>
</dbReference>
<organism evidence="1">
    <name type="scientific">uncultured Lactobacillus sp</name>
    <dbReference type="NCBI Taxonomy" id="153152"/>
    <lineage>
        <taxon>Bacteria</taxon>
        <taxon>Bacillati</taxon>
        <taxon>Bacillota</taxon>
        <taxon>Bacilli</taxon>
        <taxon>Lactobacillales</taxon>
        <taxon>Lactobacillaceae</taxon>
        <taxon>Lactobacillus</taxon>
        <taxon>environmental samples</taxon>
    </lineage>
</organism>